<dbReference type="EnsemblMetazoa" id="OVOC12988.1">
    <property type="protein sequence ID" value="OVOC12988.1"/>
    <property type="gene ID" value="WBGene00249797"/>
</dbReference>
<reference evidence="1" key="2">
    <citation type="submission" date="2022-06" db="UniProtKB">
        <authorList>
            <consortium name="EnsemblMetazoa"/>
        </authorList>
    </citation>
    <scope>IDENTIFICATION</scope>
</reference>
<reference evidence="2" key="1">
    <citation type="submission" date="2013-10" db="EMBL/GenBank/DDBJ databases">
        <title>Genome sequencing of Onchocerca volvulus.</title>
        <authorList>
            <person name="Cotton J."/>
            <person name="Tsai J."/>
            <person name="Stanley E."/>
            <person name="Tracey A."/>
            <person name="Holroyd N."/>
            <person name="Lustigman S."/>
            <person name="Berriman M."/>
        </authorList>
    </citation>
    <scope>NUCLEOTIDE SEQUENCE</scope>
</reference>
<name>A0A8R1TNN8_ONCVO</name>
<proteinExistence type="predicted"/>
<protein>
    <submittedName>
        <fullName evidence="1">Uncharacterized protein</fullName>
    </submittedName>
</protein>
<organism evidence="1 2">
    <name type="scientific">Onchocerca volvulus</name>
    <dbReference type="NCBI Taxonomy" id="6282"/>
    <lineage>
        <taxon>Eukaryota</taxon>
        <taxon>Metazoa</taxon>
        <taxon>Ecdysozoa</taxon>
        <taxon>Nematoda</taxon>
        <taxon>Chromadorea</taxon>
        <taxon>Rhabditida</taxon>
        <taxon>Spirurina</taxon>
        <taxon>Spiruromorpha</taxon>
        <taxon>Filarioidea</taxon>
        <taxon>Onchocercidae</taxon>
        <taxon>Onchocerca</taxon>
    </lineage>
</organism>
<keyword evidence="2" id="KW-1185">Reference proteome</keyword>
<dbReference type="EMBL" id="CMVM020001148">
    <property type="status" value="NOT_ANNOTATED_CDS"/>
    <property type="molecule type" value="Genomic_DNA"/>
</dbReference>
<dbReference type="AlphaFoldDB" id="A0A8R1TNN8"/>
<dbReference type="Proteomes" id="UP000024404">
    <property type="component" value="Unassembled WGS sequence"/>
</dbReference>
<evidence type="ECO:0000313" key="2">
    <source>
        <dbReference type="Proteomes" id="UP000024404"/>
    </source>
</evidence>
<sequence length="40" mass="4680">MALKAIIIVVQYVNVKSVILDKNYSLNMQMDKLYERDCSE</sequence>
<evidence type="ECO:0000313" key="1">
    <source>
        <dbReference type="EnsemblMetazoa" id="OVOC12988.1"/>
    </source>
</evidence>
<accession>A0A8R1TNN8</accession>